<reference evidence="12 13" key="1">
    <citation type="submission" date="2024-03" db="EMBL/GenBank/DDBJ databases">
        <title>Bacilli Hybrid Assemblies.</title>
        <authorList>
            <person name="Kovac J."/>
        </authorList>
    </citation>
    <scope>NUCLEOTIDE SEQUENCE [LARGE SCALE GENOMIC DNA]</scope>
    <source>
        <strain evidence="12 13">FSL R7-0666</strain>
    </source>
</reference>
<keyword evidence="13" id="KW-1185">Reference proteome</keyword>
<dbReference type="InterPro" id="IPR001000">
    <property type="entry name" value="GH10_dom"/>
</dbReference>
<keyword evidence="7 9" id="KW-0326">Glycosidase</keyword>
<evidence type="ECO:0000256" key="9">
    <source>
        <dbReference type="RuleBase" id="RU361174"/>
    </source>
</evidence>
<sequence length="348" mass="40506">MKQNRLLISVILGLLVAGGVWWMIQQENETIRSLAEDHSLLFGTAIRYQPFSEDPEYLSLIKNEYNAVTIENELKMEIMMPEEGVYDFKQADEMIQFATENELSIRGHTLVWERVPWWLENGNYSNEEITSLLKQYVQTTVERYKGKLYAWDVVNEAFDAEGNLKDNFWLRHIGPDYIALAFQWAREADPDVLLFYNDYENDVWSPKTDATLTYLTSLRERGVPIDGIGLQMHLDLANDFDPEELQDVMNMIGHAGFLVHITELDIKLQHSGEDIETKRKKQADRYADIMGVCLENVRCDTYTVWGAADPYSWIRFTDEASAEQADPLLFDHELKRKPAYHMIKEVMK</sequence>
<evidence type="ECO:0000313" key="13">
    <source>
        <dbReference type="Proteomes" id="UP001418796"/>
    </source>
</evidence>
<evidence type="ECO:0000256" key="10">
    <source>
        <dbReference type="SAM" id="Phobius"/>
    </source>
</evidence>
<evidence type="ECO:0000256" key="3">
    <source>
        <dbReference type="ARBA" id="ARBA00022651"/>
    </source>
</evidence>
<dbReference type="Gene3D" id="3.20.20.80">
    <property type="entry name" value="Glycosidases"/>
    <property type="match status" value="1"/>
</dbReference>
<keyword evidence="6 9" id="KW-0119">Carbohydrate metabolism</keyword>
<comment type="catalytic activity">
    <reaction evidence="1 9">
        <text>Endohydrolysis of (1-&gt;4)-beta-D-xylosidic linkages in xylans.</text>
        <dbReference type="EC" id="3.2.1.8"/>
    </reaction>
</comment>
<evidence type="ECO:0000256" key="8">
    <source>
        <dbReference type="ARBA" id="ARBA00023326"/>
    </source>
</evidence>
<evidence type="ECO:0000256" key="4">
    <source>
        <dbReference type="ARBA" id="ARBA00022729"/>
    </source>
</evidence>
<evidence type="ECO:0000256" key="1">
    <source>
        <dbReference type="ARBA" id="ARBA00000681"/>
    </source>
</evidence>
<gene>
    <name evidence="12" type="ORF">MKY91_05340</name>
</gene>
<proteinExistence type="inferred from homology"/>
<dbReference type="InterPro" id="IPR017853">
    <property type="entry name" value="GH"/>
</dbReference>
<dbReference type="InterPro" id="IPR044846">
    <property type="entry name" value="GH10"/>
</dbReference>
<dbReference type="EC" id="3.2.1.8" evidence="9"/>
<dbReference type="PRINTS" id="PR00134">
    <property type="entry name" value="GLHYDRLASE10"/>
</dbReference>
<evidence type="ECO:0000256" key="7">
    <source>
        <dbReference type="ARBA" id="ARBA00023295"/>
    </source>
</evidence>
<evidence type="ECO:0000256" key="2">
    <source>
        <dbReference type="ARBA" id="ARBA00007495"/>
    </source>
</evidence>
<comment type="similarity">
    <text evidence="2 9">Belongs to the glycosyl hydrolase 10 (cellulase F) family.</text>
</comment>
<dbReference type="PROSITE" id="PS51760">
    <property type="entry name" value="GH10_2"/>
    <property type="match status" value="1"/>
</dbReference>
<dbReference type="EMBL" id="JBCITK010000001">
    <property type="protein sequence ID" value="MEN0642580.1"/>
    <property type="molecule type" value="Genomic_DNA"/>
</dbReference>
<comment type="caution">
    <text evidence="12">The sequence shown here is derived from an EMBL/GenBank/DDBJ whole genome shotgun (WGS) entry which is preliminary data.</text>
</comment>
<name>A0ABU9VFB1_9BACI</name>
<keyword evidence="3" id="KW-0858">Xylan degradation</keyword>
<keyword evidence="10" id="KW-1133">Transmembrane helix</keyword>
<keyword evidence="5 9" id="KW-0378">Hydrolase</keyword>
<feature type="domain" description="GH10" evidence="11">
    <location>
        <begin position="25"/>
        <end position="346"/>
    </location>
</feature>
<evidence type="ECO:0000259" key="11">
    <source>
        <dbReference type="PROSITE" id="PS51760"/>
    </source>
</evidence>
<protein>
    <recommendedName>
        <fullName evidence="9">Beta-xylanase</fullName>
        <ecNumber evidence="9">3.2.1.8</ecNumber>
    </recommendedName>
</protein>
<evidence type="ECO:0000256" key="6">
    <source>
        <dbReference type="ARBA" id="ARBA00023277"/>
    </source>
</evidence>
<dbReference type="RefSeq" id="WP_343129688.1">
    <property type="nucleotide sequence ID" value="NZ_JBCITK010000001.1"/>
</dbReference>
<keyword evidence="4" id="KW-0732">Signal</keyword>
<evidence type="ECO:0000256" key="5">
    <source>
        <dbReference type="ARBA" id="ARBA00022801"/>
    </source>
</evidence>
<evidence type="ECO:0000313" key="12">
    <source>
        <dbReference type="EMBL" id="MEN0642580.1"/>
    </source>
</evidence>
<keyword evidence="10" id="KW-0812">Transmembrane</keyword>
<dbReference type="Proteomes" id="UP001418796">
    <property type="component" value="Unassembled WGS sequence"/>
</dbReference>
<dbReference type="PANTHER" id="PTHR31490:SF88">
    <property type="entry name" value="BETA-XYLANASE"/>
    <property type="match status" value="1"/>
</dbReference>
<organism evidence="12 13">
    <name type="scientific">Alkalicoccobacillus gibsonii</name>
    <dbReference type="NCBI Taxonomy" id="79881"/>
    <lineage>
        <taxon>Bacteria</taxon>
        <taxon>Bacillati</taxon>
        <taxon>Bacillota</taxon>
        <taxon>Bacilli</taxon>
        <taxon>Bacillales</taxon>
        <taxon>Bacillaceae</taxon>
        <taxon>Alkalicoccobacillus</taxon>
    </lineage>
</organism>
<keyword evidence="10" id="KW-0472">Membrane</keyword>
<dbReference type="SMART" id="SM00633">
    <property type="entry name" value="Glyco_10"/>
    <property type="match status" value="1"/>
</dbReference>
<feature type="transmembrane region" description="Helical" evidence="10">
    <location>
        <begin position="7"/>
        <end position="24"/>
    </location>
</feature>
<keyword evidence="8 9" id="KW-0624">Polysaccharide degradation</keyword>
<accession>A0ABU9VFB1</accession>
<dbReference type="PANTHER" id="PTHR31490">
    <property type="entry name" value="GLYCOSYL HYDROLASE"/>
    <property type="match status" value="1"/>
</dbReference>
<dbReference type="Pfam" id="PF00331">
    <property type="entry name" value="Glyco_hydro_10"/>
    <property type="match status" value="1"/>
</dbReference>
<dbReference type="SUPFAM" id="SSF51445">
    <property type="entry name" value="(Trans)glycosidases"/>
    <property type="match status" value="1"/>
</dbReference>